<keyword evidence="2" id="KW-1185">Reference proteome</keyword>
<proteinExistence type="predicted"/>
<gene>
    <name evidence="1" type="ORF">BD410DRAFT_608745</name>
</gene>
<protein>
    <submittedName>
        <fullName evidence="1">Uncharacterized protein</fullName>
    </submittedName>
</protein>
<sequence>MRSQGGPQSNARRKCISCAASQAEISRRGVSRVVVTFRRPNNLVVDEGLYKHFQAEKRKVWFKRIPAKPWDPTHTYIHWTKLEAEIWDADGNVIFKSGQS</sequence>
<dbReference type="Proteomes" id="UP000294933">
    <property type="component" value="Unassembled WGS sequence"/>
</dbReference>
<dbReference type="EMBL" id="ML170163">
    <property type="protein sequence ID" value="TDL25811.1"/>
    <property type="molecule type" value="Genomic_DNA"/>
</dbReference>
<evidence type="ECO:0000313" key="1">
    <source>
        <dbReference type="EMBL" id="TDL25811.1"/>
    </source>
</evidence>
<dbReference type="AlphaFoldDB" id="A0A4Y7QEW0"/>
<evidence type="ECO:0000313" key="2">
    <source>
        <dbReference type="Proteomes" id="UP000294933"/>
    </source>
</evidence>
<name>A0A4Y7QEW0_9AGAM</name>
<organism evidence="1 2">
    <name type="scientific">Rickenella mellea</name>
    <dbReference type="NCBI Taxonomy" id="50990"/>
    <lineage>
        <taxon>Eukaryota</taxon>
        <taxon>Fungi</taxon>
        <taxon>Dikarya</taxon>
        <taxon>Basidiomycota</taxon>
        <taxon>Agaricomycotina</taxon>
        <taxon>Agaricomycetes</taxon>
        <taxon>Hymenochaetales</taxon>
        <taxon>Rickenellaceae</taxon>
        <taxon>Rickenella</taxon>
    </lineage>
</organism>
<dbReference type="VEuPathDB" id="FungiDB:BD410DRAFT_608745"/>
<dbReference type="OrthoDB" id="2588202at2759"/>
<accession>A0A4Y7QEW0</accession>
<reference evidence="1 2" key="1">
    <citation type="submission" date="2018-06" db="EMBL/GenBank/DDBJ databases">
        <title>A transcriptomic atlas of mushroom development highlights an independent origin of complex multicellularity.</title>
        <authorList>
            <consortium name="DOE Joint Genome Institute"/>
            <person name="Krizsan K."/>
            <person name="Almasi E."/>
            <person name="Merenyi Z."/>
            <person name="Sahu N."/>
            <person name="Viragh M."/>
            <person name="Koszo T."/>
            <person name="Mondo S."/>
            <person name="Kiss B."/>
            <person name="Balint B."/>
            <person name="Kues U."/>
            <person name="Barry K."/>
            <person name="Hegedus J.C."/>
            <person name="Henrissat B."/>
            <person name="Johnson J."/>
            <person name="Lipzen A."/>
            <person name="Ohm R."/>
            <person name="Nagy I."/>
            <person name="Pangilinan J."/>
            <person name="Yan J."/>
            <person name="Xiong Y."/>
            <person name="Grigoriev I.V."/>
            <person name="Hibbett D.S."/>
            <person name="Nagy L.G."/>
        </authorList>
    </citation>
    <scope>NUCLEOTIDE SEQUENCE [LARGE SCALE GENOMIC DNA]</scope>
    <source>
        <strain evidence="1 2">SZMC22713</strain>
    </source>
</reference>